<reference evidence="1 2" key="1">
    <citation type="journal article" date="2008" name="PLoS ONE">
        <title>Environmental adaptation: genomic analysis of the piezotolerant and psychrotolerant deep-sea iron reducing bacterium Shewanella piezotolerans WP3.</title>
        <authorList>
            <person name="Wang F."/>
            <person name="Wang J."/>
            <person name="Jian H."/>
            <person name="Zhang B."/>
            <person name="Li S."/>
            <person name="Wang F."/>
            <person name="Zeng X."/>
            <person name="Gao L."/>
            <person name="Bartlett D.H."/>
            <person name="Yu J."/>
            <person name="Hu S."/>
            <person name="Xiao X."/>
        </authorList>
    </citation>
    <scope>NUCLEOTIDE SEQUENCE [LARGE SCALE GENOMIC DNA]</scope>
    <source>
        <strain evidence="2">WP3 / JCM 13877</strain>
    </source>
</reference>
<dbReference type="KEGG" id="swp:swp_5135"/>
<gene>
    <name evidence="1" type="ordered locus">swp_5135</name>
</gene>
<dbReference type="eggNOG" id="ENOG503161V">
    <property type="taxonomic scope" value="Bacteria"/>
</dbReference>
<accession>B8CVS4</accession>
<proteinExistence type="predicted"/>
<dbReference type="EMBL" id="CP000472">
    <property type="protein sequence ID" value="ACJ31750.1"/>
    <property type="molecule type" value="Genomic_DNA"/>
</dbReference>
<sequence length="117" mass="13212">MKGWILLALIGGILYYLYTETDTLDEPVAEVQAMYQEAESKLDSMTGTQLQRIDHSVDLLKTDIADRLSATEQQALNVITQSQAKLDDFKQDYCGNGADKHSNFSKENQTYICDKLK</sequence>
<dbReference type="HOGENOM" id="CLU_2095202_0_0_6"/>
<evidence type="ECO:0000313" key="1">
    <source>
        <dbReference type="EMBL" id="ACJ31750.1"/>
    </source>
</evidence>
<dbReference type="RefSeq" id="WP_020915074.1">
    <property type="nucleotide sequence ID" value="NC_011566.1"/>
</dbReference>
<organism evidence="1 2">
    <name type="scientific">Shewanella piezotolerans (strain WP3 / JCM 13877)</name>
    <dbReference type="NCBI Taxonomy" id="225849"/>
    <lineage>
        <taxon>Bacteria</taxon>
        <taxon>Pseudomonadati</taxon>
        <taxon>Pseudomonadota</taxon>
        <taxon>Gammaproteobacteria</taxon>
        <taxon>Alteromonadales</taxon>
        <taxon>Shewanellaceae</taxon>
        <taxon>Shewanella</taxon>
    </lineage>
</organism>
<dbReference type="OrthoDB" id="6265413at2"/>
<name>B8CVS4_SHEPW</name>
<dbReference type="STRING" id="225849.swp_5135"/>
<protein>
    <submittedName>
        <fullName evidence="1">Uncharacterized protein</fullName>
    </submittedName>
</protein>
<evidence type="ECO:0000313" key="2">
    <source>
        <dbReference type="Proteomes" id="UP000000753"/>
    </source>
</evidence>
<dbReference type="AlphaFoldDB" id="B8CVS4"/>
<keyword evidence="2" id="KW-1185">Reference proteome</keyword>
<dbReference type="Proteomes" id="UP000000753">
    <property type="component" value="Chromosome"/>
</dbReference>